<evidence type="ECO:0000259" key="5">
    <source>
        <dbReference type="Pfam" id="PF13088"/>
    </source>
</evidence>
<keyword evidence="4" id="KW-0732">Signal</keyword>
<organism evidence="6 7">
    <name type="scientific">Fuerstiella marisgermanici</name>
    <dbReference type="NCBI Taxonomy" id="1891926"/>
    <lineage>
        <taxon>Bacteria</taxon>
        <taxon>Pseudomonadati</taxon>
        <taxon>Planctomycetota</taxon>
        <taxon>Planctomycetia</taxon>
        <taxon>Planctomycetales</taxon>
        <taxon>Planctomycetaceae</taxon>
        <taxon>Fuerstiella</taxon>
    </lineage>
</organism>
<reference evidence="6 7" key="1">
    <citation type="journal article" date="2016" name="Front. Microbiol.">
        <title>Fuerstia marisgermanicae gen. nov., sp. nov., an Unusual Member of the Phylum Planctomycetes from the German Wadden Sea.</title>
        <authorList>
            <person name="Kohn T."/>
            <person name="Heuer A."/>
            <person name="Jogler M."/>
            <person name="Vollmers J."/>
            <person name="Boedeker C."/>
            <person name="Bunk B."/>
            <person name="Rast P."/>
            <person name="Borchert D."/>
            <person name="Glockner I."/>
            <person name="Freese H.M."/>
            <person name="Klenk H.P."/>
            <person name="Overmann J."/>
            <person name="Kaster A.K."/>
            <person name="Rohde M."/>
            <person name="Wiegand S."/>
            <person name="Jogler C."/>
        </authorList>
    </citation>
    <scope>NUCLEOTIDE SEQUENCE [LARGE SCALE GENOMIC DNA]</scope>
    <source>
        <strain evidence="6 7">NH11</strain>
    </source>
</reference>
<accession>A0A1P8WNE6</accession>
<dbReference type="STRING" id="1891926.Fuma_05226"/>
<dbReference type="GO" id="GO:0016020">
    <property type="term" value="C:membrane"/>
    <property type="evidence" value="ECO:0007669"/>
    <property type="project" value="TreeGrafter"/>
</dbReference>
<dbReference type="GO" id="GO:0006689">
    <property type="term" value="P:ganglioside catabolic process"/>
    <property type="evidence" value="ECO:0007669"/>
    <property type="project" value="TreeGrafter"/>
</dbReference>
<dbReference type="KEGG" id="fmr:Fuma_05226"/>
<dbReference type="InterPro" id="IPR026856">
    <property type="entry name" value="Sialidase_fam"/>
</dbReference>
<dbReference type="RefSeq" id="WP_083732338.1">
    <property type="nucleotide sequence ID" value="NZ_CP017641.1"/>
</dbReference>
<keyword evidence="6" id="KW-0378">Hydrolase</keyword>
<dbReference type="EC" id="3.2.1.18" evidence="3"/>
<dbReference type="Proteomes" id="UP000187735">
    <property type="component" value="Chromosome"/>
</dbReference>
<evidence type="ECO:0000256" key="3">
    <source>
        <dbReference type="ARBA" id="ARBA00012733"/>
    </source>
</evidence>
<keyword evidence="6" id="KW-0326">Glycosidase</keyword>
<dbReference type="Pfam" id="PF13088">
    <property type="entry name" value="BNR_2"/>
    <property type="match status" value="1"/>
</dbReference>
<dbReference type="PANTHER" id="PTHR10628:SF30">
    <property type="entry name" value="EXO-ALPHA-SIALIDASE"/>
    <property type="match status" value="1"/>
</dbReference>
<protein>
    <recommendedName>
        <fullName evidence="3">exo-alpha-sialidase</fullName>
        <ecNumber evidence="3">3.2.1.18</ecNumber>
    </recommendedName>
</protein>
<dbReference type="InterPro" id="IPR036278">
    <property type="entry name" value="Sialidase_sf"/>
</dbReference>
<dbReference type="CDD" id="cd15482">
    <property type="entry name" value="Sialidase_non-viral"/>
    <property type="match status" value="1"/>
</dbReference>
<dbReference type="InterPro" id="IPR011040">
    <property type="entry name" value="Sialidase"/>
</dbReference>
<dbReference type="AlphaFoldDB" id="A0A1P8WNE6"/>
<evidence type="ECO:0000256" key="4">
    <source>
        <dbReference type="SAM" id="SignalP"/>
    </source>
</evidence>
<feature type="domain" description="Sialidase" evidence="5">
    <location>
        <begin position="54"/>
        <end position="371"/>
    </location>
</feature>
<proteinExistence type="inferred from homology"/>
<feature type="signal peptide" evidence="4">
    <location>
        <begin position="1"/>
        <end position="24"/>
    </location>
</feature>
<evidence type="ECO:0000256" key="2">
    <source>
        <dbReference type="ARBA" id="ARBA00009348"/>
    </source>
</evidence>
<sequence precursor="true">MSFSSLRATVAVLCCLSVSTTACWAESPVSNVFRSGSEGYNVFRIPAIVKAANGDLLAFCEAREGGDASKIDLVSKRSTDNGKTWQPLQIVQAADDFRELFPKDAPPITVGNPAPVVDLLDTEYPGRIWLPFTLENDRVFVTYSDNNGKSWATRREITSDVKLDTWGWYATGPVHSIQLQRGPHEGRLVIPCDHRLGDGGADRGPNGAHAIISDDHGTTWKLGAIDATYEDDLNANETTVVELNDGRLYFNTRDQNGKAKGTRGDAFSSDGGETFDDATAGDYRWFAPSVELLDAPVVQCALLRGLSVKAGDASNLILFSGPDDSGPSGKGRSDLRIRYSTDESATWQDGPLIHEGPAAYSDMVRLPDQQFGVLFEAGDKGGKNYARIDFAIFGVDEVGAK</sequence>
<comment type="catalytic activity">
    <reaction evidence="1">
        <text>Hydrolysis of alpha-(2-&gt;3)-, alpha-(2-&gt;6)-, alpha-(2-&gt;8)- glycosidic linkages of terminal sialic acid residues in oligosaccharides, glycoproteins, glycolipids, colominic acid and synthetic substrates.</text>
        <dbReference type="EC" id="3.2.1.18"/>
    </reaction>
</comment>
<dbReference type="SUPFAM" id="SSF50939">
    <property type="entry name" value="Sialidases"/>
    <property type="match status" value="1"/>
</dbReference>
<gene>
    <name evidence="6" type="primary">nedA_2</name>
    <name evidence="6" type="ORF">Fuma_05226</name>
</gene>
<evidence type="ECO:0000256" key="1">
    <source>
        <dbReference type="ARBA" id="ARBA00000427"/>
    </source>
</evidence>
<keyword evidence="7" id="KW-1185">Reference proteome</keyword>
<dbReference type="OrthoDB" id="7294637at2"/>
<dbReference type="GO" id="GO:0009313">
    <property type="term" value="P:oligosaccharide catabolic process"/>
    <property type="evidence" value="ECO:0007669"/>
    <property type="project" value="TreeGrafter"/>
</dbReference>
<comment type="similarity">
    <text evidence="2">Belongs to the glycosyl hydrolase 33 family.</text>
</comment>
<dbReference type="GO" id="GO:0005737">
    <property type="term" value="C:cytoplasm"/>
    <property type="evidence" value="ECO:0007669"/>
    <property type="project" value="TreeGrafter"/>
</dbReference>
<name>A0A1P8WNE6_9PLAN</name>
<evidence type="ECO:0000313" key="7">
    <source>
        <dbReference type="Proteomes" id="UP000187735"/>
    </source>
</evidence>
<feature type="chain" id="PRO_5012569040" description="exo-alpha-sialidase" evidence="4">
    <location>
        <begin position="25"/>
        <end position="401"/>
    </location>
</feature>
<dbReference type="PROSITE" id="PS51257">
    <property type="entry name" value="PROKAR_LIPOPROTEIN"/>
    <property type="match status" value="1"/>
</dbReference>
<dbReference type="PANTHER" id="PTHR10628">
    <property type="entry name" value="SIALIDASE"/>
    <property type="match status" value="1"/>
</dbReference>
<evidence type="ECO:0000313" key="6">
    <source>
        <dbReference type="EMBL" id="APZ95567.1"/>
    </source>
</evidence>
<dbReference type="EMBL" id="CP017641">
    <property type="protein sequence ID" value="APZ95567.1"/>
    <property type="molecule type" value="Genomic_DNA"/>
</dbReference>
<dbReference type="Gene3D" id="2.120.10.10">
    <property type="match status" value="1"/>
</dbReference>
<dbReference type="GO" id="GO:0004308">
    <property type="term" value="F:exo-alpha-sialidase activity"/>
    <property type="evidence" value="ECO:0007669"/>
    <property type="project" value="UniProtKB-EC"/>
</dbReference>